<dbReference type="Pfam" id="PF04246">
    <property type="entry name" value="RseC_MucC"/>
    <property type="match status" value="1"/>
</dbReference>
<reference evidence="3" key="1">
    <citation type="submission" date="2021-07" db="EMBL/GenBank/DDBJ databases">
        <title>Complete genome sequencing of a Clostridium isolate.</title>
        <authorList>
            <person name="Ueki A."/>
            <person name="Tonouchi A."/>
        </authorList>
    </citation>
    <scope>NUCLEOTIDE SEQUENCE [LARGE SCALE GENOMIC DNA]</scope>
    <source>
        <strain evidence="3">C5S11</strain>
    </source>
</reference>
<keyword evidence="1" id="KW-0812">Transmembrane</keyword>
<proteinExistence type="predicted"/>
<accession>A0ABM7TAJ6</accession>
<dbReference type="RefSeq" id="WP_224037504.1">
    <property type="nucleotide sequence ID" value="NZ_AP024849.1"/>
</dbReference>
<organism evidence="2 3">
    <name type="scientific">Clostridium gelidum</name>
    <dbReference type="NCBI Taxonomy" id="704125"/>
    <lineage>
        <taxon>Bacteria</taxon>
        <taxon>Bacillati</taxon>
        <taxon>Bacillota</taxon>
        <taxon>Clostridia</taxon>
        <taxon>Eubacteriales</taxon>
        <taxon>Clostridiaceae</taxon>
        <taxon>Clostridium</taxon>
    </lineage>
</organism>
<protein>
    <recommendedName>
        <fullName evidence="4">Positive regulator of sigma(E), RseC/MucC</fullName>
    </recommendedName>
</protein>
<dbReference type="Proteomes" id="UP000824633">
    <property type="component" value="Chromosome"/>
</dbReference>
<evidence type="ECO:0008006" key="4">
    <source>
        <dbReference type="Google" id="ProtNLM"/>
    </source>
</evidence>
<keyword evidence="3" id="KW-1185">Reference proteome</keyword>
<evidence type="ECO:0000313" key="2">
    <source>
        <dbReference type="EMBL" id="BCZ45977.1"/>
    </source>
</evidence>
<name>A0ABM7TAJ6_9CLOT</name>
<sequence length="112" mass="12723">MTICKNLESDYNREVINLKIKDEQIKINKSGSKRESTNMLMAAFMIFIFPIICIFLGVFIGGYIGKSIEASIEISQILGGVVAFALSMIIIKLFDKYSKIDENTVKIYWDDL</sequence>
<keyword evidence="1" id="KW-1133">Transmembrane helix</keyword>
<feature type="transmembrane region" description="Helical" evidence="1">
    <location>
        <begin position="39"/>
        <end position="64"/>
    </location>
</feature>
<gene>
    <name evidence="2" type="ORF">psyc5s11_20440</name>
</gene>
<feature type="transmembrane region" description="Helical" evidence="1">
    <location>
        <begin position="76"/>
        <end position="94"/>
    </location>
</feature>
<dbReference type="EMBL" id="AP024849">
    <property type="protein sequence ID" value="BCZ45977.1"/>
    <property type="molecule type" value="Genomic_DNA"/>
</dbReference>
<keyword evidence="1" id="KW-0472">Membrane</keyword>
<evidence type="ECO:0000313" key="3">
    <source>
        <dbReference type="Proteomes" id="UP000824633"/>
    </source>
</evidence>
<evidence type="ECO:0000256" key="1">
    <source>
        <dbReference type="SAM" id="Phobius"/>
    </source>
</evidence>